<dbReference type="InterPro" id="IPR044946">
    <property type="entry name" value="Restrct_endonuc_typeI_TRD_sf"/>
</dbReference>
<keyword evidence="5" id="KW-0255">Endonuclease</keyword>
<dbReference type="EMBL" id="CP065686">
    <property type="protein sequence ID" value="QPS42842.1"/>
    <property type="molecule type" value="Genomic_DNA"/>
</dbReference>
<gene>
    <name evidence="5" type="ORF">I6G56_14790</name>
</gene>
<evidence type="ECO:0000256" key="1">
    <source>
        <dbReference type="ARBA" id="ARBA00010923"/>
    </source>
</evidence>
<dbReference type="REBASE" id="457938">
    <property type="entry name" value="S.Bhu899ORF14785P"/>
</dbReference>
<evidence type="ECO:0000256" key="2">
    <source>
        <dbReference type="ARBA" id="ARBA00022747"/>
    </source>
</evidence>
<dbReference type="InterPro" id="IPR051212">
    <property type="entry name" value="Type-I_RE_S_subunit"/>
</dbReference>
<keyword evidence="2" id="KW-0680">Restriction system</keyword>
<keyword evidence="5" id="KW-0378">Hydrolase</keyword>
<dbReference type="SUPFAM" id="SSF116734">
    <property type="entry name" value="DNA methylase specificity domain"/>
    <property type="match status" value="2"/>
</dbReference>
<keyword evidence="3" id="KW-0238">DNA-binding</keyword>
<dbReference type="CDD" id="cd17267">
    <property type="entry name" value="RMtype1_S_EcoAO83I-TRD1-CR1_like"/>
    <property type="match status" value="1"/>
</dbReference>
<protein>
    <submittedName>
        <fullName evidence="5">Restriction endonuclease subunit S</fullName>
    </submittedName>
</protein>
<evidence type="ECO:0000313" key="5">
    <source>
        <dbReference type="EMBL" id="QPS42842.1"/>
    </source>
</evidence>
<dbReference type="KEGG" id="bhg:I6G56_14790"/>
<evidence type="ECO:0000259" key="4">
    <source>
        <dbReference type="Pfam" id="PF01420"/>
    </source>
</evidence>
<evidence type="ECO:0000313" key="6">
    <source>
        <dbReference type="Proteomes" id="UP000594943"/>
    </source>
</evidence>
<organism evidence="5 6">
    <name type="scientific">Burkholderia humptydooensis</name>
    <dbReference type="NCBI Taxonomy" id="430531"/>
    <lineage>
        <taxon>Bacteria</taxon>
        <taxon>Pseudomonadati</taxon>
        <taxon>Pseudomonadota</taxon>
        <taxon>Betaproteobacteria</taxon>
        <taxon>Burkholderiales</taxon>
        <taxon>Burkholderiaceae</taxon>
        <taxon>Burkholderia</taxon>
        <taxon>pseudomallei group</taxon>
    </lineage>
</organism>
<accession>A0A7T2TZB1</accession>
<proteinExistence type="inferred from homology"/>
<reference evidence="5 6" key="1">
    <citation type="submission" date="2020-12" db="EMBL/GenBank/DDBJ databases">
        <title>FDA dAtabase for Regulatory Grade micrObial Sequences (FDA-ARGOS): Supporting development and validation of Infectious Disease Dx tests.</title>
        <authorList>
            <person name="Nelson B."/>
            <person name="Plummer A."/>
            <person name="Tallon L."/>
            <person name="Sadzewicz L."/>
            <person name="Zhao X."/>
            <person name="Boylan J."/>
            <person name="Ott S."/>
            <person name="Bowen H."/>
            <person name="Vavikolanu K."/>
            <person name="Mehta A."/>
            <person name="Aluvathingal J."/>
            <person name="Nadendla S."/>
            <person name="Myers T."/>
            <person name="Yan Y."/>
            <person name="Sichtig H."/>
        </authorList>
    </citation>
    <scope>NUCLEOTIDE SEQUENCE [LARGE SCALE GENOMIC DNA]</scope>
    <source>
        <strain evidence="5 6">FDAARGOS_899</strain>
    </source>
</reference>
<comment type="similarity">
    <text evidence="1">Belongs to the type-I restriction system S methylase family.</text>
</comment>
<dbReference type="Proteomes" id="UP000594943">
    <property type="component" value="Chromosome 1"/>
</dbReference>
<dbReference type="PANTHER" id="PTHR43140:SF1">
    <property type="entry name" value="TYPE I RESTRICTION ENZYME ECOKI SPECIFICITY SUBUNIT"/>
    <property type="match status" value="1"/>
</dbReference>
<dbReference type="PANTHER" id="PTHR43140">
    <property type="entry name" value="TYPE-1 RESTRICTION ENZYME ECOKI SPECIFICITY PROTEIN"/>
    <property type="match status" value="1"/>
</dbReference>
<dbReference type="GO" id="GO:0009307">
    <property type="term" value="P:DNA restriction-modification system"/>
    <property type="evidence" value="ECO:0007669"/>
    <property type="project" value="UniProtKB-KW"/>
</dbReference>
<dbReference type="AlphaFoldDB" id="A0A7T2TZB1"/>
<dbReference type="GO" id="GO:0004519">
    <property type="term" value="F:endonuclease activity"/>
    <property type="evidence" value="ECO:0007669"/>
    <property type="project" value="UniProtKB-KW"/>
</dbReference>
<dbReference type="Gene3D" id="3.90.220.20">
    <property type="entry name" value="DNA methylase specificity domains"/>
    <property type="match status" value="2"/>
</dbReference>
<name>A0A7T2TZB1_9BURK</name>
<dbReference type="GO" id="GO:0003677">
    <property type="term" value="F:DNA binding"/>
    <property type="evidence" value="ECO:0007669"/>
    <property type="project" value="UniProtKB-KW"/>
</dbReference>
<dbReference type="RefSeq" id="WP_009913249.1">
    <property type="nucleotide sequence ID" value="NZ_CP013380.1"/>
</dbReference>
<sequence>MKKLSFCDKWPIKPLGKTLPIEYGKALPANLRDGSGIVPVYGSNGIAGRHSRALTSGQTLLIGRKGGAGIAHLSREACWVIDTAYYTVDDSVYDLSFACYLLQFLRLDALDKSTTIPSLSRDDYNATLAPVPTKDEQRIIVEKLDELFSDVDTGVASLSRAYGNLRRYRASVLKMALEGRLTVDWRSNNPSTSTGEQLLSRILTARRDEWEREQSERFSAQGKRPPKNWRDKYAEPAGPDVKNLPELPAGWCWATLQQLTGTITSGSRGWAKYYSNDGPIFIRSQDINTDLLNIDSVAHVNPPKDSEGGRTLVRLGDLLITITGANVAKCAEVTCHIDEAYVSQHVALARPVLPEISRYLHACLTCESQGRRQLLKFAYGAGKPGLNLQQVASVVVPLPTFSEQSQIVQLIDEQLAAHTRIEGQLEHDVVRARQLRQSILKAAFEGKLTSAEHLIDCTEQAA</sequence>
<dbReference type="InterPro" id="IPR000055">
    <property type="entry name" value="Restrct_endonuc_typeI_TRD"/>
</dbReference>
<keyword evidence="5" id="KW-0540">Nuclease</keyword>
<feature type="domain" description="Type I restriction modification DNA specificity" evidence="4">
    <location>
        <begin position="9"/>
        <end position="149"/>
    </location>
</feature>
<dbReference type="Pfam" id="PF01420">
    <property type="entry name" value="Methylase_S"/>
    <property type="match status" value="1"/>
</dbReference>
<evidence type="ECO:0000256" key="3">
    <source>
        <dbReference type="ARBA" id="ARBA00023125"/>
    </source>
</evidence>